<dbReference type="AlphaFoldDB" id="A0A0D9XJN7"/>
<dbReference type="PRINTS" id="PR00347">
    <property type="entry name" value="THAUMATIN"/>
</dbReference>
<dbReference type="Gene3D" id="2.60.110.10">
    <property type="entry name" value="Thaumatin"/>
    <property type="match status" value="1"/>
</dbReference>
<evidence type="ECO:0000313" key="5">
    <source>
        <dbReference type="EnsemblPlants" id="LPERR10G07080.1"/>
    </source>
</evidence>
<dbReference type="InterPro" id="IPR001938">
    <property type="entry name" value="Thaumatin"/>
</dbReference>
<dbReference type="InterPro" id="IPR037176">
    <property type="entry name" value="Osmotin/thaumatin-like_sf"/>
</dbReference>
<evidence type="ECO:0008006" key="7">
    <source>
        <dbReference type="Google" id="ProtNLM"/>
    </source>
</evidence>
<feature type="disulfide bond" evidence="3">
    <location>
        <begin position="35"/>
        <end position="251"/>
    </location>
</feature>
<dbReference type="SUPFAM" id="SSF49870">
    <property type="entry name" value="Osmotin, thaumatin-like protein"/>
    <property type="match status" value="1"/>
</dbReference>
<feature type="chain" id="PRO_5002349980" description="Thaumatin-like protein" evidence="4">
    <location>
        <begin position="27"/>
        <end position="266"/>
    </location>
</feature>
<dbReference type="PROSITE" id="PS51367">
    <property type="entry name" value="THAUMATIN_2"/>
    <property type="match status" value="1"/>
</dbReference>
<dbReference type="HOGENOM" id="CLU_043181_0_1_1"/>
<feature type="disulfide bond" evidence="3">
    <location>
        <begin position="171"/>
        <end position="186"/>
    </location>
</feature>
<keyword evidence="4" id="KW-0732">Signal</keyword>
<dbReference type="Proteomes" id="UP000032180">
    <property type="component" value="Chromosome 10"/>
</dbReference>
<protein>
    <recommendedName>
        <fullName evidence="7">Thaumatin-like protein</fullName>
    </recommendedName>
</protein>
<dbReference type="EnsemblPlants" id="LPERR10G07080.1">
    <property type="protein sequence ID" value="LPERR10G07080.1"/>
    <property type="gene ID" value="LPERR10G07080"/>
</dbReference>
<feature type="disulfide bond" evidence="3">
    <location>
        <begin position="190"/>
        <end position="199"/>
    </location>
</feature>
<evidence type="ECO:0000256" key="3">
    <source>
        <dbReference type="PIRSR" id="PIRSR002703-1"/>
    </source>
</evidence>
<evidence type="ECO:0000313" key="6">
    <source>
        <dbReference type="Proteomes" id="UP000032180"/>
    </source>
</evidence>
<comment type="similarity">
    <text evidence="1">Belongs to the thaumatin family.</text>
</comment>
<reference evidence="5" key="3">
    <citation type="submission" date="2015-04" db="UniProtKB">
        <authorList>
            <consortium name="EnsemblPlants"/>
        </authorList>
    </citation>
    <scope>IDENTIFICATION</scope>
</reference>
<dbReference type="SMART" id="SM00205">
    <property type="entry name" value="THN"/>
    <property type="match status" value="1"/>
</dbReference>
<organism evidence="5 6">
    <name type="scientific">Leersia perrieri</name>
    <dbReference type="NCBI Taxonomy" id="77586"/>
    <lineage>
        <taxon>Eukaryota</taxon>
        <taxon>Viridiplantae</taxon>
        <taxon>Streptophyta</taxon>
        <taxon>Embryophyta</taxon>
        <taxon>Tracheophyta</taxon>
        <taxon>Spermatophyta</taxon>
        <taxon>Magnoliopsida</taxon>
        <taxon>Liliopsida</taxon>
        <taxon>Poales</taxon>
        <taxon>Poaceae</taxon>
        <taxon>BOP clade</taxon>
        <taxon>Oryzoideae</taxon>
        <taxon>Oryzeae</taxon>
        <taxon>Oryzinae</taxon>
        <taxon>Leersia</taxon>
    </lineage>
</organism>
<dbReference type="CDD" id="cd09218">
    <property type="entry name" value="TLP-PA"/>
    <property type="match status" value="1"/>
</dbReference>
<feature type="disulfide bond" evidence="3">
    <location>
        <begin position="100"/>
        <end position="106"/>
    </location>
</feature>
<evidence type="ECO:0000256" key="1">
    <source>
        <dbReference type="ARBA" id="ARBA00010607"/>
    </source>
</evidence>
<sequence>MASPLLLPAAILLLTTLSGPVVPVHGVTFRIVNKCPFPIWPATAPNTGHPILADGGFLLPSGQSRRVKSPPTWTGRFWARTGCTNTNTTTNHAYCLTGDCAGRLACNGTVGSPPATLVEFNLQNDNTTSFASYDVSLVDGYNIPVSVWPKPVTTDRKCVIAGCGKDVNAACPPELQVKAGKVVVGCKSACVAFGSDALCCRGEYGTAETCRGSVYSRMFREACPAYVSYPYDAAAAVATRCYGQEYVVAFCPSRWGEGAADRVAQA</sequence>
<proteinExistence type="inferred from homology"/>
<dbReference type="Pfam" id="PF00314">
    <property type="entry name" value="Thaumatin"/>
    <property type="match status" value="1"/>
</dbReference>
<dbReference type="PIRSF" id="PIRSF002703">
    <property type="entry name" value="Thaumatin"/>
    <property type="match status" value="1"/>
</dbReference>
<evidence type="ECO:0000256" key="2">
    <source>
        <dbReference type="ARBA" id="ARBA00023157"/>
    </source>
</evidence>
<keyword evidence="2 3" id="KW-1015">Disulfide bond</keyword>
<accession>A0A0D9XJN7</accession>
<feature type="disulfide bond" evidence="3">
    <location>
        <begin position="163"/>
        <end position="223"/>
    </location>
</feature>
<keyword evidence="6" id="KW-1185">Reference proteome</keyword>
<evidence type="ECO:0000256" key="4">
    <source>
        <dbReference type="SAM" id="SignalP"/>
    </source>
</evidence>
<feature type="signal peptide" evidence="4">
    <location>
        <begin position="1"/>
        <end position="26"/>
    </location>
</feature>
<dbReference type="FunFam" id="2.60.110.10:FF:000002">
    <property type="entry name" value="Thaumatin-like protein 1a"/>
    <property type="match status" value="1"/>
</dbReference>
<reference evidence="5 6" key="1">
    <citation type="submission" date="2012-08" db="EMBL/GenBank/DDBJ databases">
        <title>Oryza genome evolution.</title>
        <authorList>
            <person name="Wing R.A."/>
        </authorList>
    </citation>
    <scope>NUCLEOTIDE SEQUENCE</scope>
</reference>
<reference evidence="6" key="2">
    <citation type="submission" date="2013-12" db="EMBL/GenBank/DDBJ databases">
        <authorList>
            <person name="Yu Y."/>
            <person name="Lee S."/>
            <person name="de Baynast K."/>
            <person name="Wissotski M."/>
            <person name="Liu L."/>
            <person name="Talag J."/>
            <person name="Goicoechea J."/>
            <person name="Angelova A."/>
            <person name="Jetty R."/>
            <person name="Kudrna D."/>
            <person name="Golser W."/>
            <person name="Rivera L."/>
            <person name="Zhang J."/>
            <person name="Wing R."/>
        </authorList>
    </citation>
    <scope>NUCLEOTIDE SEQUENCE</scope>
</reference>
<dbReference type="eggNOG" id="ENOG502QUDQ">
    <property type="taxonomic scope" value="Eukaryota"/>
</dbReference>
<feature type="disulfide bond" evidence="3">
    <location>
        <begin position="83"/>
        <end position="95"/>
    </location>
</feature>
<dbReference type="PANTHER" id="PTHR31048">
    <property type="entry name" value="OS03G0233200 PROTEIN"/>
    <property type="match status" value="1"/>
</dbReference>
<name>A0A0D9XJN7_9ORYZ</name>
<feature type="disulfide bond" evidence="3">
    <location>
        <begin position="200"/>
        <end position="210"/>
    </location>
</feature>
<dbReference type="Gramene" id="LPERR10G07080.1">
    <property type="protein sequence ID" value="LPERR10G07080.1"/>
    <property type="gene ID" value="LPERR10G07080"/>
</dbReference>